<protein>
    <submittedName>
        <fullName evidence="3">YbbR-like domain-containing protein</fullName>
    </submittedName>
</protein>
<keyword evidence="2" id="KW-1133">Transmembrane helix</keyword>
<name>A0A3P1Z0R3_TANFO</name>
<feature type="compositionally biased region" description="Basic residues" evidence="1">
    <location>
        <begin position="8"/>
        <end position="28"/>
    </location>
</feature>
<dbReference type="Proteomes" id="UP000279860">
    <property type="component" value="Unassembled WGS sequence"/>
</dbReference>
<dbReference type="Pfam" id="PF07949">
    <property type="entry name" value="YbbR"/>
    <property type="match status" value="1"/>
</dbReference>
<feature type="region of interest" description="Disordered" evidence="1">
    <location>
        <begin position="1"/>
        <end position="38"/>
    </location>
</feature>
<sequence length="362" mass="41604">MACGFGSRRTRCSRRRKTCSSKPNKKHGMSQLGKSPSFKSETRKIKTFIRRRKWQEVFTFMIFLLLSLGFWYLQTLQDEYEIEIVIPVKYKNIPADKVLTGDNPQEVIARVRDRGTVLINYSWLRTFAPLEIDVKALQKAGGRRSTVSRRVIETSISKQLISSTSLLSFEPSSIPIEYNDLLKKTVPVTPDLLVTLEPGFQISDTITVTPSKVKVYAARAMLDTLLVVKTVALKAENLHKTKEFTVGLQPVEGVRYEPEEVKISIPVEEYTEKRLTLPIQCDSVPDNYILRMFPSTVELLFKLPLSRFKEVSEADFEIRIPFHEFEAHREAGELPIRLTKQPERLSNPILTPEKIEFILEQK</sequence>
<dbReference type="EMBL" id="RQYN01000018">
    <property type="protein sequence ID" value="RRD75880.1"/>
    <property type="molecule type" value="Genomic_DNA"/>
</dbReference>
<evidence type="ECO:0000313" key="3">
    <source>
        <dbReference type="EMBL" id="RRD75880.1"/>
    </source>
</evidence>
<gene>
    <name evidence="3" type="ORF">EII41_06255</name>
</gene>
<evidence type="ECO:0000256" key="1">
    <source>
        <dbReference type="SAM" id="MobiDB-lite"/>
    </source>
</evidence>
<keyword evidence="2" id="KW-0472">Membrane</keyword>
<proteinExistence type="predicted"/>
<keyword evidence="2" id="KW-0812">Transmembrane</keyword>
<dbReference type="PANTHER" id="PTHR37804:SF1">
    <property type="entry name" value="CDAA REGULATORY PROTEIN CDAR"/>
    <property type="match status" value="1"/>
</dbReference>
<dbReference type="InterPro" id="IPR053154">
    <property type="entry name" value="c-di-AMP_regulator"/>
</dbReference>
<accession>A0A3P1Z0R3</accession>
<dbReference type="Gene3D" id="2.170.120.40">
    <property type="entry name" value="YbbR-like domain"/>
    <property type="match status" value="1"/>
</dbReference>
<dbReference type="AlphaFoldDB" id="A0A3P1Z0R3"/>
<organism evidence="3 4">
    <name type="scientific">Tannerella forsythia</name>
    <name type="common">Bacteroides forsythus</name>
    <dbReference type="NCBI Taxonomy" id="28112"/>
    <lineage>
        <taxon>Bacteria</taxon>
        <taxon>Pseudomonadati</taxon>
        <taxon>Bacteroidota</taxon>
        <taxon>Bacteroidia</taxon>
        <taxon>Bacteroidales</taxon>
        <taxon>Tannerellaceae</taxon>
        <taxon>Tannerella</taxon>
    </lineage>
</organism>
<evidence type="ECO:0000313" key="4">
    <source>
        <dbReference type="Proteomes" id="UP000279860"/>
    </source>
</evidence>
<comment type="caution">
    <text evidence="3">The sequence shown here is derived from an EMBL/GenBank/DDBJ whole genome shotgun (WGS) entry which is preliminary data.</text>
</comment>
<feature type="transmembrane region" description="Helical" evidence="2">
    <location>
        <begin position="54"/>
        <end position="73"/>
    </location>
</feature>
<dbReference type="PANTHER" id="PTHR37804">
    <property type="entry name" value="CDAA REGULATORY PROTEIN CDAR"/>
    <property type="match status" value="1"/>
</dbReference>
<evidence type="ECO:0000256" key="2">
    <source>
        <dbReference type="SAM" id="Phobius"/>
    </source>
</evidence>
<reference evidence="3 4" key="1">
    <citation type="submission" date="2018-11" db="EMBL/GenBank/DDBJ databases">
        <title>Genomes From Bacteria Associated with the Canine Oral Cavity: a Test Case for Automated Genome-Based Taxonomic Assignment.</title>
        <authorList>
            <person name="Coil D.A."/>
            <person name="Jospin G."/>
            <person name="Darling A.E."/>
            <person name="Wallis C."/>
            <person name="Davis I.J."/>
            <person name="Harris S."/>
            <person name="Eisen J.A."/>
            <person name="Holcombe L.J."/>
            <person name="O'Flynn C."/>
        </authorList>
    </citation>
    <scope>NUCLEOTIDE SEQUENCE [LARGE SCALE GENOMIC DNA]</scope>
    <source>
        <strain evidence="3 4">OH1426_COT-023</strain>
    </source>
</reference>
<dbReference type="InterPro" id="IPR012505">
    <property type="entry name" value="YbbR"/>
</dbReference>